<dbReference type="PANTHER" id="PTHR42893">
    <property type="entry name" value="PROTEIN DETOXIFICATION 44, CHLOROPLASTIC-RELATED"/>
    <property type="match status" value="1"/>
</dbReference>
<keyword evidence="4 6" id="KW-1133">Transmembrane helix</keyword>
<evidence type="ECO:0000256" key="6">
    <source>
        <dbReference type="SAM" id="Phobius"/>
    </source>
</evidence>
<evidence type="ECO:0000313" key="7">
    <source>
        <dbReference type="EMBL" id="MDH7639300.1"/>
    </source>
</evidence>
<feature type="transmembrane region" description="Helical" evidence="6">
    <location>
        <begin position="39"/>
        <end position="62"/>
    </location>
</feature>
<reference evidence="7" key="1">
    <citation type="submission" date="2023-04" db="EMBL/GenBank/DDBJ databases">
        <title>Sphingomonas sp. MAHUQ-71 isolated from rice field.</title>
        <authorList>
            <person name="Huq M.A."/>
        </authorList>
    </citation>
    <scope>NUCLEOTIDE SEQUENCE</scope>
    <source>
        <strain evidence="7">MAHUQ-71</strain>
    </source>
</reference>
<comment type="caution">
    <text evidence="7">The sequence shown here is derived from an EMBL/GenBank/DDBJ whole genome shotgun (WGS) entry which is preliminary data.</text>
</comment>
<dbReference type="CDD" id="cd13136">
    <property type="entry name" value="MATE_DinF_like"/>
    <property type="match status" value="1"/>
</dbReference>
<evidence type="ECO:0000256" key="3">
    <source>
        <dbReference type="ARBA" id="ARBA00022692"/>
    </source>
</evidence>
<protein>
    <submittedName>
        <fullName evidence="7">MATE family efflux transporter</fullName>
    </submittedName>
</protein>
<feature type="transmembrane region" description="Helical" evidence="6">
    <location>
        <begin position="12"/>
        <end position="33"/>
    </location>
</feature>
<feature type="transmembrane region" description="Helical" evidence="6">
    <location>
        <begin position="272"/>
        <end position="292"/>
    </location>
</feature>
<feature type="transmembrane region" description="Helical" evidence="6">
    <location>
        <begin position="128"/>
        <end position="151"/>
    </location>
</feature>
<dbReference type="RefSeq" id="WP_281044575.1">
    <property type="nucleotide sequence ID" value="NZ_JARYGZ010000001.1"/>
</dbReference>
<dbReference type="NCBIfam" id="TIGR00797">
    <property type="entry name" value="matE"/>
    <property type="match status" value="1"/>
</dbReference>
<keyword evidence="3 6" id="KW-0812">Transmembrane</keyword>
<evidence type="ECO:0000256" key="1">
    <source>
        <dbReference type="ARBA" id="ARBA00004141"/>
    </source>
</evidence>
<feature type="transmembrane region" description="Helical" evidence="6">
    <location>
        <begin position="193"/>
        <end position="210"/>
    </location>
</feature>
<evidence type="ECO:0000256" key="2">
    <source>
        <dbReference type="ARBA" id="ARBA00010199"/>
    </source>
</evidence>
<evidence type="ECO:0000256" key="5">
    <source>
        <dbReference type="ARBA" id="ARBA00023136"/>
    </source>
</evidence>
<feature type="transmembrane region" description="Helical" evidence="6">
    <location>
        <begin position="382"/>
        <end position="401"/>
    </location>
</feature>
<name>A0ABT6N1Y5_9SPHN</name>
<keyword evidence="8" id="KW-1185">Reference proteome</keyword>
<dbReference type="Proteomes" id="UP001160625">
    <property type="component" value="Unassembled WGS sequence"/>
</dbReference>
<evidence type="ECO:0000256" key="4">
    <source>
        <dbReference type="ARBA" id="ARBA00022989"/>
    </source>
</evidence>
<gene>
    <name evidence="7" type="ORF">QGN17_11220</name>
</gene>
<dbReference type="InterPro" id="IPR044644">
    <property type="entry name" value="DinF-like"/>
</dbReference>
<feature type="transmembrane region" description="Helical" evidence="6">
    <location>
        <begin position="353"/>
        <end position="370"/>
    </location>
</feature>
<proteinExistence type="inferred from homology"/>
<feature type="transmembrane region" description="Helical" evidence="6">
    <location>
        <begin position="413"/>
        <end position="432"/>
    </location>
</feature>
<feature type="transmembrane region" description="Helical" evidence="6">
    <location>
        <begin position="82"/>
        <end position="108"/>
    </location>
</feature>
<dbReference type="PANTHER" id="PTHR42893:SF46">
    <property type="entry name" value="PROTEIN DETOXIFICATION 44, CHLOROPLASTIC"/>
    <property type="match status" value="1"/>
</dbReference>
<feature type="transmembrane region" description="Helical" evidence="6">
    <location>
        <begin position="231"/>
        <end position="252"/>
    </location>
</feature>
<evidence type="ECO:0000313" key="8">
    <source>
        <dbReference type="Proteomes" id="UP001160625"/>
    </source>
</evidence>
<dbReference type="Pfam" id="PF01554">
    <property type="entry name" value="MatE"/>
    <property type="match status" value="2"/>
</dbReference>
<feature type="transmembrane region" description="Helical" evidence="6">
    <location>
        <begin position="163"/>
        <end position="187"/>
    </location>
</feature>
<keyword evidence="5 6" id="KW-0472">Membrane</keyword>
<dbReference type="EMBL" id="JARYGZ010000001">
    <property type="protein sequence ID" value="MDH7639300.1"/>
    <property type="molecule type" value="Genomic_DNA"/>
</dbReference>
<feature type="transmembrane region" description="Helical" evidence="6">
    <location>
        <begin position="313"/>
        <end position="333"/>
    </location>
</feature>
<accession>A0ABT6N1Y5</accession>
<comment type="similarity">
    <text evidence="2">Belongs to the multi antimicrobial extrusion (MATE) (TC 2.A.66.1) family.</text>
</comment>
<dbReference type="InterPro" id="IPR002528">
    <property type="entry name" value="MATE_fam"/>
</dbReference>
<sequence>MILTRRMVITQAWPIILGQSLVPLVGLADATIIGRTGDAAALAGVALGATVINLVFWSFGFLRMGVTGLTAQAWGAGDDDEIVALVARALLIGFGIGVALLLISPLLISPILAILHVPANSLAPARSFTMLRFFGAPAALAFYSINGWLIGLGQTRLALACQLAMNIVNIVCDLVLVAICHLGAAGVGIGTALADWVALFTGICAVRSILRLRPSAGRAWRVRTILSRQALRRLFSVNLDIMVRTVAILALFSWLSRAGARLGTVPLAANHLLMQLVGISAFVLDGFAFTAEQRVGVAIGARSRPALWRAIRLTAEFSLAGAAIFSCLFLVGGRVLVDFVSTAPPVRAEADRMLLYCALVPLVGMPSWLLDGIFIGATRGKALKYAAITALVGYLATDFMMRGAGNDGVWTALLASYIYRAAALALGFPALLRLTSPSIAMDDFSMTGAGQGR</sequence>
<organism evidence="7 8">
    <name type="scientific">Sphingomonas oryzagri</name>
    <dbReference type="NCBI Taxonomy" id="3042314"/>
    <lineage>
        <taxon>Bacteria</taxon>
        <taxon>Pseudomonadati</taxon>
        <taxon>Pseudomonadota</taxon>
        <taxon>Alphaproteobacteria</taxon>
        <taxon>Sphingomonadales</taxon>
        <taxon>Sphingomonadaceae</taxon>
        <taxon>Sphingomonas</taxon>
    </lineage>
</organism>
<comment type="subcellular location">
    <subcellularLocation>
        <location evidence="1">Membrane</location>
        <topology evidence="1">Multi-pass membrane protein</topology>
    </subcellularLocation>
</comment>